<evidence type="ECO:0000313" key="4">
    <source>
        <dbReference type="Proteomes" id="UP000193498"/>
    </source>
</evidence>
<feature type="compositionally biased region" description="Basic and acidic residues" evidence="1">
    <location>
        <begin position="150"/>
        <end position="160"/>
    </location>
</feature>
<feature type="region of interest" description="Disordered" evidence="1">
    <location>
        <begin position="150"/>
        <end position="184"/>
    </location>
</feature>
<protein>
    <submittedName>
        <fullName evidence="3">Uncharacterized protein</fullName>
    </submittedName>
</protein>
<dbReference type="Proteomes" id="UP000193498">
    <property type="component" value="Unassembled WGS sequence"/>
</dbReference>
<keyword evidence="4" id="KW-1185">Reference proteome</keyword>
<sequence>MIIRLEGYWPSLFIVTLLSPCYVVAAYVFPSEKRFDTTGDATMAFLEDWGQPKARIAISSFQLGCSIVIPVIALLTCGYLAWKKWKQGHETKRRIKLAIKYYFSNGGSGHGTVEEPPVYSRRSSQPVLPAPIVKKIDDAIYNEITSTERPPKARILDRNDPPMYTPPPTSPSSTATLPYRGSSI</sequence>
<feature type="transmembrane region" description="Helical" evidence="2">
    <location>
        <begin position="7"/>
        <end position="29"/>
    </location>
</feature>
<evidence type="ECO:0000256" key="2">
    <source>
        <dbReference type="SAM" id="Phobius"/>
    </source>
</evidence>
<organism evidence="3 4">
    <name type="scientific">Basidiobolus meristosporus CBS 931.73</name>
    <dbReference type="NCBI Taxonomy" id="1314790"/>
    <lineage>
        <taxon>Eukaryota</taxon>
        <taxon>Fungi</taxon>
        <taxon>Fungi incertae sedis</taxon>
        <taxon>Zoopagomycota</taxon>
        <taxon>Entomophthoromycotina</taxon>
        <taxon>Basidiobolomycetes</taxon>
        <taxon>Basidiobolales</taxon>
        <taxon>Basidiobolaceae</taxon>
        <taxon>Basidiobolus</taxon>
    </lineage>
</organism>
<keyword evidence="2" id="KW-0812">Transmembrane</keyword>
<dbReference type="AlphaFoldDB" id="A0A1Y1XYS9"/>
<reference evidence="3 4" key="1">
    <citation type="submission" date="2016-07" db="EMBL/GenBank/DDBJ databases">
        <title>Pervasive Adenine N6-methylation of Active Genes in Fungi.</title>
        <authorList>
            <consortium name="DOE Joint Genome Institute"/>
            <person name="Mondo S.J."/>
            <person name="Dannebaum R.O."/>
            <person name="Kuo R.C."/>
            <person name="Labutti K."/>
            <person name="Haridas S."/>
            <person name="Kuo A."/>
            <person name="Salamov A."/>
            <person name="Ahrendt S.R."/>
            <person name="Lipzen A."/>
            <person name="Sullivan W."/>
            <person name="Andreopoulos W.B."/>
            <person name="Clum A."/>
            <person name="Lindquist E."/>
            <person name="Daum C."/>
            <person name="Ramamoorthy G.K."/>
            <person name="Gryganskyi A."/>
            <person name="Culley D."/>
            <person name="Magnuson J.K."/>
            <person name="James T.Y."/>
            <person name="O'Malley M.A."/>
            <person name="Stajich J.E."/>
            <person name="Spatafora J.W."/>
            <person name="Visel A."/>
            <person name="Grigoriev I.V."/>
        </authorList>
    </citation>
    <scope>NUCLEOTIDE SEQUENCE [LARGE SCALE GENOMIC DNA]</scope>
    <source>
        <strain evidence="3 4">CBS 931.73</strain>
    </source>
</reference>
<dbReference type="InParanoid" id="A0A1Y1XYS9"/>
<comment type="caution">
    <text evidence="3">The sequence shown here is derived from an EMBL/GenBank/DDBJ whole genome shotgun (WGS) entry which is preliminary data.</text>
</comment>
<keyword evidence="2" id="KW-0472">Membrane</keyword>
<proteinExistence type="predicted"/>
<accession>A0A1Y1XYS9</accession>
<name>A0A1Y1XYS9_9FUNG</name>
<dbReference type="EMBL" id="MCFE01000376">
    <property type="protein sequence ID" value="ORX90524.1"/>
    <property type="molecule type" value="Genomic_DNA"/>
</dbReference>
<gene>
    <name evidence="3" type="ORF">K493DRAFT_380575</name>
</gene>
<evidence type="ECO:0000256" key="1">
    <source>
        <dbReference type="SAM" id="MobiDB-lite"/>
    </source>
</evidence>
<feature type="transmembrane region" description="Helical" evidence="2">
    <location>
        <begin position="56"/>
        <end position="82"/>
    </location>
</feature>
<keyword evidence="2" id="KW-1133">Transmembrane helix</keyword>
<evidence type="ECO:0000313" key="3">
    <source>
        <dbReference type="EMBL" id="ORX90524.1"/>
    </source>
</evidence>